<proteinExistence type="predicted"/>
<organism evidence="1 2">
    <name type="scientific">Meloidogyne enterolobii</name>
    <name type="common">Root-knot nematode worm</name>
    <name type="synonym">Meloidogyne mayaguensis</name>
    <dbReference type="NCBI Taxonomy" id="390850"/>
    <lineage>
        <taxon>Eukaryota</taxon>
        <taxon>Metazoa</taxon>
        <taxon>Ecdysozoa</taxon>
        <taxon>Nematoda</taxon>
        <taxon>Chromadorea</taxon>
        <taxon>Rhabditida</taxon>
        <taxon>Tylenchina</taxon>
        <taxon>Tylenchomorpha</taxon>
        <taxon>Tylenchoidea</taxon>
        <taxon>Meloidogynidae</taxon>
        <taxon>Meloidogyninae</taxon>
        <taxon>Meloidogyne</taxon>
    </lineage>
</organism>
<comment type="caution">
    <text evidence="1">The sequence shown here is derived from an EMBL/GenBank/DDBJ whole genome shotgun (WGS) entry which is preliminary data.</text>
</comment>
<dbReference type="EMBL" id="CAVMJV010000029">
    <property type="protein sequence ID" value="CAK5076157.1"/>
    <property type="molecule type" value="Genomic_DNA"/>
</dbReference>
<evidence type="ECO:0000313" key="1">
    <source>
        <dbReference type="EMBL" id="CAK5076157.1"/>
    </source>
</evidence>
<protein>
    <submittedName>
        <fullName evidence="1">Uncharacterized protein</fullName>
    </submittedName>
</protein>
<name>A0ACB0ZAT4_MELEN</name>
<gene>
    <name evidence="1" type="ORF">MENTE1834_LOCUS23013</name>
</gene>
<keyword evidence="2" id="KW-1185">Reference proteome</keyword>
<accession>A0ACB0ZAT4</accession>
<dbReference type="Proteomes" id="UP001497535">
    <property type="component" value="Unassembled WGS sequence"/>
</dbReference>
<sequence length="88" mass="10717">MKEKQNSKIIKHFTNIASLKRFRMKLFSKLRKMRNSVDNYHDARIKWGKEKEKVCDFNFFNLLGRVRLESIFSFFPNMKLRWEVGKVS</sequence>
<reference evidence="1" key="1">
    <citation type="submission" date="2023-11" db="EMBL/GenBank/DDBJ databases">
        <authorList>
            <person name="Poullet M."/>
        </authorList>
    </citation>
    <scope>NUCLEOTIDE SEQUENCE</scope>
    <source>
        <strain evidence="1">E1834</strain>
    </source>
</reference>
<evidence type="ECO:0000313" key="2">
    <source>
        <dbReference type="Proteomes" id="UP001497535"/>
    </source>
</evidence>